<evidence type="ECO:0000256" key="4">
    <source>
        <dbReference type="ARBA" id="ARBA00012839"/>
    </source>
</evidence>
<dbReference type="InterPro" id="IPR036300">
    <property type="entry name" value="MIR_dom_sf"/>
</dbReference>
<evidence type="ECO:0000313" key="19">
    <source>
        <dbReference type="Proteomes" id="UP000398389"/>
    </source>
</evidence>
<keyword evidence="5 15" id="KW-0328">Glycosyltransferase</keyword>
<dbReference type="InterPro" id="IPR032421">
    <property type="entry name" value="PMT_4TMC"/>
</dbReference>
<evidence type="ECO:0000256" key="14">
    <source>
        <dbReference type="ARBA" id="ARBA00045102"/>
    </source>
</evidence>
<feature type="region of interest" description="Disordered" evidence="16">
    <location>
        <begin position="794"/>
        <end position="816"/>
    </location>
</feature>
<feature type="domain" description="MIR" evidence="17">
    <location>
        <begin position="341"/>
        <end position="398"/>
    </location>
</feature>
<evidence type="ECO:0000256" key="9">
    <source>
        <dbReference type="ARBA" id="ARBA00022824"/>
    </source>
</evidence>
<dbReference type="SMART" id="SM00472">
    <property type="entry name" value="MIR"/>
    <property type="match status" value="3"/>
</dbReference>
<name>A0A5E8BM43_9ASCO</name>
<comment type="catalytic activity">
    <reaction evidence="13 15">
        <text>a di-trans,poly-cis-dolichyl beta-D-mannosyl phosphate + L-threonyl-[protein] = 3-O-(alpha-D-mannosyl)-L-threonyl-[protein] + a di-trans,poly-cis-dolichyl phosphate + H(+)</text>
        <dbReference type="Rhea" id="RHEA:53396"/>
        <dbReference type="Rhea" id="RHEA-COMP:11060"/>
        <dbReference type="Rhea" id="RHEA-COMP:13547"/>
        <dbReference type="Rhea" id="RHEA-COMP:19498"/>
        <dbReference type="Rhea" id="RHEA-COMP:19501"/>
        <dbReference type="ChEBI" id="CHEBI:15378"/>
        <dbReference type="ChEBI" id="CHEBI:30013"/>
        <dbReference type="ChEBI" id="CHEBI:57683"/>
        <dbReference type="ChEBI" id="CHEBI:58211"/>
        <dbReference type="ChEBI" id="CHEBI:137323"/>
        <dbReference type="EC" id="2.4.1.109"/>
    </reaction>
</comment>
<dbReference type="UniPathway" id="UPA00378"/>
<dbReference type="OrthoDB" id="5588846at2759"/>
<dbReference type="InterPro" id="IPR003342">
    <property type="entry name" value="ArnT-like_N"/>
</dbReference>
<protein>
    <recommendedName>
        <fullName evidence="4 15">Dolichyl-phosphate-mannose--protein mannosyltransferase</fullName>
        <ecNumber evidence="4 15">2.4.1.109</ecNumber>
    </recommendedName>
</protein>
<evidence type="ECO:0000256" key="2">
    <source>
        <dbReference type="ARBA" id="ARBA00004922"/>
    </source>
</evidence>
<comment type="catalytic activity">
    <reaction evidence="14 15">
        <text>a di-trans,poly-cis-dolichyl beta-D-mannosyl phosphate + L-seryl-[protein] = 3-O-(alpha-D-mannosyl)-L-seryl-[protein] + a di-trans,poly-cis-dolichyl phosphate + H(+)</text>
        <dbReference type="Rhea" id="RHEA:17377"/>
        <dbReference type="Rhea" id="RHEA-COMP:9863"/>
        <dbReference type="Rhea" id="RHEA-COMP:13546"/>
        <dbReference type="Rhea" id="RHEA-COMP:19498"/>
        <dbReference type="Rhea" id="RHEA-COMP:19501"/>
        <dbReference type="ChEBI" id="CHEBI:15378"/>
        <dbReference type="ChEBI" id="CHEBI:29999"/>
        <dbReference type="ChEBI" id="CHEBI:57683"/>
        <dbReference type="ChEBI" id="CHEBI:58211"/>
        <dbReference type="ChEBI" id="CHEBI:137321"/>
        <dbReference type="EC" id="2.4.1.109"/>
    </reaction>
</comment>
<dbReference type="GO" id="GO:0005789">
    <property type="term" value="C:endoplasmic reticulum membrane"/>
    <property type="evidence" value="ECO:0007669"/>
    <property type="project" value="UniProtKB-SubCell"/>
</dbReference>
<comment type="function">
    <text evidence="15">Transfers mannose from Dol-P-mannose to Ser or Thr residues on proteins.</text>
</comment>
<dbReference type="GeneID" id="43581627"/>
<gene>
    <name evidence="18" type="ORF">SAPINGB_P002809</name>
</gene>
<dbReference type="PANTHER" id="PTHR10050">
    <property type="entry name" value="DOLICHYL-PHOSPHATE-MANNOSE--PROTEIN MANNOSYLTRANSFERASE"/>
    <property type="match status" value="1"/>
</dbReference>
<keyword evidence="11 15" id="KW-0472">Membrane</keyword>
<evidence type="ECO:0000256" key="13">
    <source>
        <dbReference type="ARBA" id="ARBA00045085"/>
    </source>
</evidence>
<evidence type="ECO:0000256" key="10">
    <source>
        <dbReference type="ARBA" id="ARBA00022989"/>
    </source>
</evidence>
<keyword evidence="12" id="KW-0325">Glycoprotein</keyword>
<evidence type="ECO:0000256" key="12">
    <source>
        <dbReference type="ARBA" id="ARBA00023180"/>
    </source>
</evidence>
<keyword evidence="10 15" id="KW-1133">Transmembrane helix</keyword>
<keyword evidence="19" id="KW-1185">Reference proteome</keyword>
<keyword evidence="8" id="KW-0677">Repeat</keyword>
<feature type="compositionally biased region" description="Polar residues" evidence="16">
    <location>
        <begin position="802"/>
        <end position="816"/>
    </location>
</feature>
<evidence type="ECO:0000256" key="6">
    <source>
        <dbReference type="ARBA" id="ARBA00022679"/>
    </source>
</evidence>
<comment type="subcellular location">
    <subcellularLocation>
        <location evidence="1 15">Endoplasmic reticulum membrane</location>
        <topology evidence="1 15">Multi-pass membrane protein</topology>
    </subcellularLocation>
</comment>
<reference evidence="18 19" key="1">
    <citation type="submission" date="2019-09" db="EMBL/GenBank/DDBJ databases">
        <authorList>
            <person name="Brejova B."/>
        </authorList>
    </citation>
    <scope>NUCLEOTIDE SEQUENCE [LARGE SCALE GENOMIC DNA]</scope>
</reference>
<evidence type="ECO:0000256" key="11">
    <source>
        <dbReference type="ARBA" id="ARBA00023136"/>
    </source>
</evidence>
<dbReference type="AlphaFoldDB" id="A0A5E8BM43"/>
<sequence length="816" mass="94679">MSSSTYTGHNFPFIELRSLVALLGIVSIILSYLTIKLTGASRISCILCATFVTVETSFVLQHRYIFTAPLALTFFSLSIYLWKKLELKQPLSLGWHATAAELGLVLGCCISTQPHSLFTLKWIWFASVYQLWWSFGDKTQKTFIRRLFLNILFRVVYLALVPYIIYNTTIAAHLRLTPFSGEGDSLISGPFQYSLIGNPSSEVVGPVGIGSFVSIRHLKTHVYLHSHDEYFPQGSFQQQVTGYGYRDSNNYWVFENVTDAEALSLPPSKHPFSSLKNDTYVRIRHLQTSRRLHTHKKRSPITDSEWQFEVSGYGAEGYPGDLNDIWKVEIVDHLSKNNESKQEVNAINSIVRFKHLILGCYLFTHPRKLPEYAHDQQEITCALLQGKPELTYWYIETNYHPNHLPNTKKVKYETPPFSDKMEEYKEVMEKARISVLDETTGYTFPAWKLPFLTNGIPIFRSHHRQTFLIGNIFIWYMSLIGLIFYIIFRIYTLLAVQGGWKNFAPLPDVKEYDHHAGGFFVLWAFHYLPLFLESRALTSVDYLPSLYCTILLFGKSWDFFTKIYVHKKIISKFFTFILISSSVIVFIFFSPFTYHKPILSDRCHQLELLKTWDFGCFYHFETYAQYNAYDRDHYAEIYYQSLPPPKEELEPPSVAGSVHRANPTEALTKRIKYTKSEINAALEKYKNLTSLDTEERKQQLYEEGQKRLVQSVVERIKKAQMKLHNITEEEWEERNNMGEKYVQENTIGTPTEEINPKHVSRIQAQWLRITNPPSVNFTGKSYEDMKDLEQELNKASTKIDGNKTSCDNNNPKEAIE</sequence>
<feature type="domain" description="MIR" evidence="17">
    <location>
        <begin position="272"/>
        <end position="331"/>
    </location>
</feature>
<keyword evidence="9 15" id="KW-0256">Endoplasmic reticulum</keyword>
<organism evidence="18 19">
    <name type="scientific">Magnusiomyces paraingens</name>
    <dbReference type="NCBI Taxonomy" id="2606893"/>
    <lineage>
        <taxon>Eukaryota</taxon>
        <taxon>Fungi</taxon>
        <taxon>Dikarya</taxon>
        <taxon>Ascomycota</taxon>
        <taxon>Saccharomycotina</taxon>
        <taxon>Dipodascomycetes</taxon>
        <taxon>Dipodascales</taxon>
        <taxon>Dipodascaceae</taxon>
        <taxon>Magnusiomyces</taxon>
    </lineage>
</organism>
<dbReference type="InterPro" id="IPR027005">
    <property type="entry name" value="PMT-like"/>
</dbReference>
<dbReference type="Pfam" id="PF16192">
    <property type="entry name" value="PMT_4TMC"/>
    <property type="match status" value="1"/>
</dbReference>
<evidence type="ECO:0000313" key="18">
    <source>
        <dbReference type="EMBL" id="VVT50575.1"/>
    </source>
</evidence>
<evidence type="ECO:0000256" key="1">
    <source>
        <dbReference type="ARBA" id="ARBA00004477"/>
    </source>
</evidence>
<comment type="caution">
    <text evidence="15">Lacks conserved residue(s) required for the propagation of feature annotation.</text>
</comment>
<comment type="similarity">
    <text evidence="3 15">Belongs to the glycosyltransferase 39 family.</text>
</comment>
<accession>A0A5E8BM43</accession>
<evidence type="ECO:0000256" key="7">
    <source>
        <dbReference type="ARBA" id="ARBA00022692"/>
    </source>
</evidence>
<dbReference type="Pfam" id="PF02366">
    <property type="entry name" value="PMT"/>
    <property type="match status" value="1"/>
</dbReference>
<evidence type="ECO:0000256" key="5">
    <source>
        <dbReference type="ARBA" id="ARBA00022676"/>
    </source>
</evidence>
<evidence type="ECO:0000256" key="8">
    <source>
        <dbReference type="ARBA" id="ARBA00022737"/>
    </source>
</evidence>
<dbReference type="SUPFAM" id="SSF82109">
    <property type="entry name" value="MIR domain"/>
    <property type="match status" value="1"/>
</dbReference>
<keyword evidence="6 15" id="KW-0808">Transferase</keyword>
<dbReference type="InterPro" id="IPR016093">
    <property type="entry name" value="MIR_motif"/>
</dbReference>
<dbReference type="PANTHER" id="PTHR10050:SF50">
    <property type="entry name" value="DOLICHYL-PHOSPHATE-MANNOSE--PROTEIN MANNOSYLTRANSFERASE 1-RELATED"/>
    <property type="match status" value="1"/>
</dbReference>
<dbReference type="EMBL" id="CABVLU010000002">
    <property type="protein sequence ID" value="VVT50575.1"/>
    <property type="molecule type" value="Genomic_DNA"/>
</dbReference>
<dbReference type="Pfam" id="PF02815">
    <property type="entry name" value="MIR"/>
    <property type="match status" value="1"/>
</dbReference>
<feature type="transmembrane region" description="Helical" evidence="15">
    <location>
        <begin position="573"/>
        <end position="594"/>
    </location>
</feature>
<dbReference type="EC" id="2.4.1.109" evidence="4 15"/>
<dbReference type="Gene3D" id="2.80.10.50">
    <property type="match status" value="1"/>
</dbReference>
<dbReference type="PROSITE" id="PS50919">
    <property type="entry name" value="MIR"/>
    <property type="match status" value="3"/>
</dbReference>
<evidence type="ECO:0000256" key="15">
    <source>
        <dbReference type="RuleBase" id="RU367007"/>
    </source>
</evidence>
<evidence type="ECO:0000259" key="17">
    <source>
        <dbReference type="PROSITE" id="PS50919"/>
    </source>
</evidence>
<dbReference type="GO" id="GO:0004169">
    <property type="term" value="F:dolichyl-phosphate-mannose-protein mannosyltransferase activity"/>
    <property type="evidence" value="ECO:0007669"/>
    <property type="project" value="UniProtKB-UniRule"/>
</dbReference>
<feature type="transmembrane region" description="Helical" evidence="15">
    <location>
        <begin position="12"/>
        <end position="33"/>
    </location>
</feature>
<feature type="transmembrane region" description="Helical" evidence="15">
    <location>
        <begin position="147"/>
        <end position="166"/>
    </location>
</feature>
<dbReference type="Proteomes" id="UP000398389">
    <property type="component" value="Unassembled WGS sequence"/>
</dbReference>
<feature type="transmembrane region" description="Helical" evidence="15">
    <location>
        <begin position="64"/>
        <end position="82"/>
    </location>
</feature>
<keyword evidence="7 15" id="KW-0812">Transmembrane</keyword>
<evidence type="ECO:0000256" key="16">
    <source>
        <dbReference type="SAM" id="MobiDB-lite"/>
    </source>
</evidence>
<evidence type="ECO:0000256" key="3">
    <source>
        <dbReference type="ARBA" id="ARBA00007222"/>
    </source>
</evidence>
<comment type="pathway">
    <text evidence="2 15">Protein modification; protein glycosylation.</text>
</comment>
<proteinExistence type="inferred from homology"/>
<feature type="transmembrane region" description="Helical" evidence="15">
    <location>
        <begin position="473"/>
        <end position="494"/>
    </location>
</feature>
<feature type="domain" description="MIR" evidence="17">
    <location>
        <begin position="204"/>
        <end position="257"/>
    </location>
</feature>
<dbReference type="RefSeq" id="XP_031853418.1">
    <property type="nucleotide sequence ID" value="XM_031997527.1"/>
</dbReference>